<feature type="transmembrane region" description="Helical" evidence="9">
    <location>
        <begin position="162"/>
        <end position="183"/>
    </location>
</feature>
<evidence type="ECO:0000256" key="7">
    <source>
        <dbReference type="ARBA" id="ARBA00022989"/>
    </source>
</evidence>
<evidence type="ECO:0000256" key="4">
    <source>
        <dbReference type="ARBA" id="ARBA00022475"/>
    </source>
</evidence>
<evidence type="ECO:0000313" key="12">
    <source>
        <dbReference type="Proteomes" id="UP000231658"/>
    </source>
</evidence>
<keyword evidence="7 9" id="KW-1133">Transmembrane helix</keyword>
<dbReference type="InterPro" id="IPR000540">
    <property type="entry name" value="Flag_MotA_CS"/>
</dbReference>
<evidence type="ECO:0000256" key="9">
    <source>
        <dbReference type="SAM" id="Phobius"/>
    </source>
</evidence>
<evidence type="ECO:0000313" key="11">
    <source>
        <dbReference type="EMBL" id="SCA57827.1"/>
    </source>
</evidence>
<dbReference type="EMBL" id="FLYE01000046">
    <property type="protein sequence ID" value="SCA57827.1"/>
    <property type="molecule type" value="Genomic_DNA"/>
</dbReference>
<comment type="similarity">
    <text evidence="2">Belongs to the MotA family.</text>
</comment>
<feature type="domain" description="MotA/TolQ/ExbB proton channel" evidence="10">
    <location>
        <begin position="118"/>
        <end position="228"/>
    </location>
</feature>
<reference evidence="11 12" key="1">
    <citation type="submission" date="2016-07" db="EMBL/GenBank/DDBJ databases">
        <authorList>
            <person name="Lefevre C.T."/>
        </authorList>
    </citation>
    <scope>NUCLEOTIDE SEQUENCE [LARGE SCALE GENOMIC DNA]</scope>
    <source>
        <strain evidence="11">PR1</strain>
    </source>
</reference>
<feature type="transmembrane region" description="Helical" evidence="9">
    <location>
        <begin position="12"/>
        <end position="35"/>
    </location>
</feature>
<dbReference type="AlphaFoldDB" id="A0A1C3RKN4"/>
<keyword evidence="8 9" id="KW-0472">Membrane</keyword>
<dbReference type="InterPro" id="IPR002898">
    <property type="entry name" value="MotA_ExbB_proton_chnl"/>
</dbReference>
<name>A0A1C3RKN4_9PROT</name>
<dbReference type="Proteomes" id="UP000231658">
    <property type="component" value="Unassembled WGS sequence"/>
</dbReference>
<dbReference type="OrthoDB" id="9806929at2"/>
<organism evidence="11 12">
    <name type="scientific">Candidatus Terasakiella magnetica</name>
    <dbReference type="NCBI Taxonomy" id="1867952"/>
    <lineage>
        <taxon>Bacteria</taxon>
        <taxon>Pseudomonadati</taxon>
        <taxon>Pseudomonadota</taxon>
        <taxon>Alphaproteobacteria</taxon>
        <taxon>Rhodospirillales</taxon>
        <taxon>Terasakiellaceae</taxon>
        <taxon>Terasakiella</taxon>
    </lineage>
</organism>
<evidence type="ECO:0000256" key="3">
    <source>
        <dbReference type="ARBA" id="ARBA00022448"/>
    </source>
</evidence>
<dbReference type="GO" id="GO:0006935">
    <property type="term" value="P:chemotaxis"/>
    <property type="evidence" value="ECO:0007669"/>
    <property type="project" value="InterPro"/>
</dbReference>
<dbReference type="PANTHER" id="PTHR30433">
    <property type="entry name" value="CHEMOTAXIS PROTEIN MOTA"/>
    <property type="match status" value="1"/>
</dbReference>
<evidence type="ECO:0000256" key="6">
    <source>
        <dbReference type="ARBA" id="ARBA00022779"/>
    </source>
</evidence>
<accession>A0A1C3RKN4</accession>
<sequence>MSEGEGIGRAKSTLDTATIIGLLIAFALVGAAIVVGGSPDSFFNPPSILIVIGGTIGVTMVCFSLGEMLRSGQLIVKTVLYKTHDASAIAVQSIQIAEVARKQGVLQLQGVLESIKREEFFHKGLSMIVDGTPADEVENMMIGELEAMAGRHNKGANVLRKAAEFAPAMGLIGTLIGLVQMLGNLDDPSTIGPSMAVALLTTFYGAVLSNMVLIPLAAKLERNSDEELLVNQLYILATASIGRQENPRRLEMMLNSILPPNRRVQYFD</sequence>
<dbReference type="STRING" id="1867952.MTBPR1_70099"/>
<evidence type="ECO:0000256" key="5">
    <source>
        <dbReference type="ARBA" id="ARBA00022692"/>
    </source>
</evidence>
<keyword evidence="6" id="KW-0283">Flagellar rotation</keyword>
<dbReference type="GO" id="GO:0071978">
    <property type="term" value="P:bacterial-type flagellum-dependent swarming motility"/>
    <property type="evidence" value="ECO:0007669"/>
    <property type="project" value="InterPro"/>
</dbReference>
<feature type="transmembrane region" description="Helical" evidence="9">
    <location>
        <begin position="195"/>
        <end position="218"/>
    </location>
</feature>
<evidence type="ECO:0000256" key="1">
    <source>
        <dbReference type="ARBA" id="ARBA00004651"/>
    </source>
</evidence>
<dbReference type="PROSITE" id="PS01307">
    <property type="entry name" value="MOTA"/>
    <property type="match status" value="1"/>
</dbReference>
<gene>
    <name evidence="11" type="ORF">MTBPR1_70099</name>
</gene>
<evidence type="ECO:0000256" key="8">
    <source>
        <dbReference type="ARBA" id="ARBA00023136"/>
    </source>
</evidence>
<protein>
    <submittedName>
        <fullName evidence="11">Chemotaxis protein</fullName>
    </submittedName>
</protein>
<keyword evidence="12" id="KW-1185">Reference proteome</keyword>
<keyword evidence="4" id="KW-1003">Cell membrane</keyword>
<dbReference type="RefSeq" id="WP_069189834.1">
    <property type="nucleotide sequence ID" value="NZ_FLYE01000046.1"/>
</dbReference>
<keyword evidence="3" id="KW-0813">Transport</keyword>
<dbReference type="InterPro" id="IPR047055">
    <property type="entry name" value="MotA-like"/>
</dbReference>
<comment type="subcellular location">
    <subcellularLocation>
        <location evidence="1">Cell membrane</location>
        <topology evidence="1">Multi-pass membrane protein</topology>
    </subcellularLocation>
</comment>
<dbReference type="Pfam" id="PF01618">
    <property type="entry name" value="MotA_ExbB"/>
    <property type="match status" value="1"/>
</dbReference>
<dbReference type="PANTHER" id="PTHR30433:SF2">
    <property type="entry name" value="MOTILITY PROTEIN A"/>
    <property type="match status" value="1"/>
</dbReference>
<proteinExistence type="inferred from homology"/>
<evidence type="ECO:0000259" key="10">
    <source>
        <dbReference type="Pfam" id="PF01618"/>
    </source>
</evidence>
<dbReference type="GO" id="GO:0005886">
    <property type="term" value="C:plasma membrane"/>
    <property type="evidence" value="ECO:0007669"/>
    <property type="project" value="UniProtKB-SubCell"/>
</dbReference>
<keyword evidence="5 9" id="KW-0812">Transmembrane</keyword>
<evidence type="ECO:0000256" key="2">
    <source>
        <dbReference type="ARBA" id="ARBA00008038"/>
    </source>
</evidence>
<feature type="transmembrane region" description="Helical" evidence="9">
    <location>
        <begin position="47"/>
        <end position="66"/>
    </location>
</feature>